<comment type="caution">
    <text evidence="1">The sequence shown here is derived from an EMBL/GenBank/DDBJ whole genome shotgun (WGS) entry which is preliminary data.</text>
</comment>
<gene>
    <name evidence="1" type="ORF">GCM10011391_17370</name>
</gene>
<evidence type="ECO:0000313" key="1">
    <source>
        <dbReference type="EMBL" id="GGE39095.1"/>
    </source>
</evidence>
<reference evidence="1" key="1">
    <citation type="journal article" date="2014" name="Int. J. Syst. Evol. Microbiol.">
        <title>Complete genome sequence of Corynebacterium casei LMG S-19264T (=DSM 44701T), isolated from a smear-ripened cheese.</title>
        <authorList>
            <consortium name="US DOE Joint Genome Institute (JGI-PGF)"/>
            <person name="Walter F."/>
            <person name="Albersmeier A."/>
            <person name="Kalinowski J."/>
            <person name="Ruckert C."/>
        </authorList>
    </citation>
    <scope>NUCLEOTIDE SEQUENCE</scope>
    <source>
        <strain evidence="1">CGMCC 1.15371</strain>
    </source>
</reference>
<accession>A0A8J2YD60</accession>
<dbReference type="Proteomes" id="UP000628775">
    <property type="component" value="Unassembled WGS sequence"/>
</dbReference>
<protein>
    <submittedName>
        <fullName evidence="1">Uncharacterized protein</fullName>
    </submittedName>
</protein>
<evidence type="ECO:0000313" key="2">
    <source>
        <dbReference type="Proteomes" id="UP000628775"/>
    </source>
</evidence>
<sequence length="49" mass="5672">MLIAMAGTCLRESGEPPRTVPYGVLRIFHFLLNSSIRIMSQWRFGNTRF</sequence>
<organism evidence="1 2">
    <name type="scientific">Pullulanibacillus camelliae</name>
    <dbReference type="NCBI Taxonomy" id="1707096"/>
    <lineage>
        <taxon>Bacteria</taxon>
        <taxon>Bacillati</taxon>
        <taxon>Bacillota</taxon>
        <taxon>Bacilli</taxon>
        <taxon>Bacillales</taxon>
        <taxon>Sporolactobacillaceae</taxon>
        <taxon>Pullulanibacillus</taxon>
    </lineage>
</organism>
<reference evidence="1" key="2">
    <citation type="submission" date="2020-09" db="EMBL/GenBank/DDBJ databases">
        <authorList>
            <person name="Sun Q."/>
            <person name="Zhou Y."/>
        </authorList>
    </citation>
    <scope>NUCLEOTIDE SEQUENCE</scope>
    <source>
        <strain evidence="1">CGMCC 1.15371</strain>
    </source>
</reference>
<dbReference type="EMBL" id="BMIR01000006">
    <property type="protein sequence ID" value="GGE39095.1"/>
    <property type="molecule type" value="Genomic_DNA"/>
</dbReference>
<keyword evidence="2" id="KW-1185">Reference proteome</keyword>
<dbReference type="AlphaFoldDB" id="A0A8J2YD60"/>
<name>A0A8J2YD60_9BACL</name>
<proteinExistence type="predicted"/>